<dbReference type="Proteomes" id="UP001145799">
    <property type="component" value="Unassembled WGS sequence"/>
</dbReference>
<dbReference type="Proteomes" id="UP001183604">
    <property type="component" value="Unassembled WGS sequence"/>
</dbReference>
<evidence type="ECO:0000313" key="5">
    <source>
        <dbReference type="Proteomes" id="UP001183604"/>
    </source>
</evidence>
<feature type="region of interest" description="Disordered" evidence="1">
    <location>
        <begin position="78"/>
        <end position="111"/>
    </location>
</feature>
<dbReference type="EMBL" id="JAVDYD010000001">
    <property type="protein sequence ID" value="MDR7338756.1"/>
    <property type="molecule type" value="Genomic_DNA"/>
</dbReference>
<evidence type="ECO:0000313" key="2">
    <source>
        <dbReference type="EMBL" id="MDA1388071.1"/>
    </source>
</evidence>
<name>A0A9X3PM87_9ACTN</name>
<sequence>MTVHMDVDDVRTGGTGLRGLAPNSQAASRRVERPAATAAEKNTGFATGEAGRRWQTALAAVATGVERRLAWQGDQVVGSADDLDAADRETSSRFGGIHSQLPTQLPTMPKP</sequence>
<accession>A0A9X3PM87</accession>
<dbReference type="AlphaFoldDB" id="A0A9X3PM87"/>
<evidence type="ECO:0000313" key="3">
    <source>
        <dbReference type="EMBL" id="MDR7338756.1"/>
    </source>
</evidence>
<organism evidence="2 4">
    <name type="scientific">Glycomyces lechevalierae</name>
    <dbReference type="NCBI Taxonomy" id="256034"/>
    <lineage>
        <taxon>Bacteria</taxon>
        <taxon>Bacillati</taxon>
        <taxon>Actinomycetota</taxon>
        <taxon>Actinomycetes</taxon>
        <taxon>Glycomycetales</taxon>
        <taxon>Glycomycetaceae</taxon>
        <taxon>Glycomyces</taxon>
    </lineage>
</organism>
<comment type="caution">
    <text evidence="2">The sequence shown here is derived from an EMBL/GenBank/DDBJ whole genome shotgun (WGS) entry which is preliminary data.</text>
</comment>
<gene>
    <name evidence="3" type="ORF">J2S69_002475</name>
    <name evidence="2" type="ORF">O2L01_23965</name>
</gene>
<keyword evidence="5" id="KW-1185">Reference proteome</keyword>
<feature type="compositionally biased region" description="Polar residues" evidence="1">
    <location>
        <begin position="100"/>
        <end position="111"/>
    </location>
</feature>
<protein>
    <submittedName>
        <fullName evidence="2">Uncharacterized protein</fullName>
    </submittedName>
</protein>
<proteinExistence type="predicted"/>
<reference evidence="2" key="1">
    <citation type="submission" date="2022-12" db="EMBL/GenBank/DDBJ databases">
        <title>Gycomyces niveus sp.nov., a novel actinomycete isolated from soil in Shouguang.</title>
        <authorList>
            <person name="Yang X."/>
        </authorList>
    </citation>
    <scope>NUCLEOTIDE SEQUENCE</scope>
    <source>
        <strain evidence="2">DSM 44724</strain>
    </source>
</reference>
<dbReference type="EMBL" id="JAPZVQ010000022">
    <property type="protein sequence ID" value="MDA1388071.1"/>
    <property type="molecule type" value="Genomic_DNA"/>
</dbReference>
<feature type="compositionally biased region" description="Basic and acidic residues" evidence="1">
    <location>
        <begin position="1"/>
        <end position="11"/>
    </location>
</feature>
<evidence type="ECO:0000313" key="4">
    <source>
        <dbReference type="Proteomes" id="UP001145799"/>
    </source>
</evidence>
<feature type="region of interest" description="Disordered" evidence="1">
    <location>
        <begin position="1"/>
        <end position="47"/>
    </location>
</feature>
<reference evidence="3 5" key="2">
    <citation type="submission" date="2023-07" db="EMBL/GenBank/DDBJ databases">
        <title>Sequencing the genomes of 1000 actinobacteria strains.</title>
        <authorList>
            <person name="Klenk H.-P."/>
        </authorList>
    </citation>
    <scope>NUCLEOTIDE SEQUENCE [LARGE SCALE GENOMIC DNA]</scope>
    <source>
        <strain evidence="3 5">DSM 44724</strain>
    </source>
</reference>
<dbReference type="RefSeq" id="WP_270124558.1">
    <property type="nucleotide sequence ID" value="NZ_BAAAOM010000004.1"/>
</dbReference>
<evidence type="ECO:0000256" key="1">
    <source>
        <dbReference type="SAM" id="MobiDB-lite"/>
    </source>
</evidence>